<evidence type="ECO:0000313" key="2">
    <source>
        <dbReference type="EMBL" id="GJJ10059.1"/>
    </source>
</evidence>
<evidence type="ECO:0000313" key="3">
    <source>
        <dbReference type="Proteomes" id="UP001050691"/>
    </source>
</evidence>
<dbReference type="AlphaFoldDB" id="A0AAV5ABG8"/>
<dbReference type="InterPro" id="IPR046938">
    <property type="entry name" value="DNA_clamp_sf"/>
</dbReference>
<protein>
    <recommendedName>
        <fullName evidence="4">Cell cycle checkpoint control protein RAD9A</fullName>
    </recommendedName>
</protein>
<proteinExistence type="predicted"/>
<accession>A0AAV5ABG8</accession>
<gene>
    <name evidence="2" type="ORF">Clacol_004285</name>
</gene>
<dbReference type="InterPro" id="IPR007268">
    <property type="entry name" value="Rad9/Ddc1"/>
</dbReference>
<dbReference type="Proteomes" id="UP001050691">
    <property type="component" value="Unassembled WGS sequence"/>
</dbReference>
<name>A0AAV5ABG8_9AGAM</name>
<dbReference type="GO" id="GO:0030896">
    <property type="term" value="C:checkpoint clamp complex"/>
    <property type="evidence" value="ECO:0007669"/>
    <property type="project" value="InterPro"/>
</dbReference>
<dbReference type="Gene3D" id="3.70.10.10">
    <property type="match status" value="1"/>
</dbReference>
<dbReference type="GO" id="GO:0006281">
    <property type="term" value="P:DNA repair"/>
    <property type="evidence" value="ECO:0007669"/>
    <property type="project" value="TreeGrafter"/>
</dbReference>
<evidence type="ECO:0000256" key="1">
    <source>
        <dbReference type="SAM" id="MobiDB-lite"/>
    </source>
</evidence>
<dbReference type="GO" id="GO:0031573">
    <property type="term" value="P:mitotic intra-S DNA damage checkpoint signaling"/>
    <property type="evidence" value="ECO:0007669"/>
    <property type="project" value="TreeGrafter"/>
</dbReference>
<keyword evidence="3" id="KW-1185">Reference proteome</keyword>
<dbReference type="EMBL" id="BPWL01000005">
    <property type="protein sequence ID" value="GJJ10059.1"/>
    <property type="molecule type" value="Genomic_DNA"/>
</dbReference>
<dbReference type="PANTHER" id="PTHR15237">
    <property type="entry name" value="DNA REPAIR PROTEIN RAD9"/>
    <property type="match status" value="1"/>
</dbReference>
<comment type="caution">
    <text evidence="2">The sequence shown here is derived from an EMBL/GenBank/DDBJ whole genome shotgun (WGS) entry which is preliminary data.</text>
</comment>
<feature type="region of interest" description="Disordered" evidence="1">
    <location>
        <begin position="121"/>
        <end position="140"/>
    </location>
</feature>
<organism evidence="2 3">
    <name type="scientific">Clathrus columnatus</name>
    <dbReference type="NCBI Taxonomy" id="1419009"/>
    <lineage>
        <taxon>Eukaryota</taxon>
        <taxon>Fungi</taxon>
        <taxon>Dikarya</taxon>
        <taxon>Basidiomycota</taxon>
        <taxon>Agaricomycotina</taxon>
        <taxon>Agaricomycetes</taxon>
        <taxon>Phallomycetidae</taxon>
        <taxon>Phallales</taxon>
        <taxon>Clathraceae</taxon>
        <taxon>Clathrus</taxon>
    </lineage>
</organism>
<dbReference type="SUPFAM" id="SSF55979">
    <property type="entry name" value="DNA clamp"/>
    <property type="match status" value="1"/>
</dbReference>
<dbReference type="PANTHER" id="PTHR15237:SF0">
    <property type="entry name" value="CELL CYCLE CHECKPOINT CONTROL PROTEIN"/>
    <property type="match status" value="1"/>
</dbReference>
<dbReference type="Pfam" id="PF04139">
    <property type="entry name" value="Rad9"/>
    <property type="match status" value="1"/>
</dbReference>
<sequence>MPFQATISAETLKCIWSSIISYCETYIQIAFTKCLACLARYADDVMLQADPDSLSLSSINSSRSAFCQIKFLPSYFEKYNARAGSFSQSQAGKITGRLVVKSLLSILRHKTTDKILERCQLSIPDPGHTGPNDYESDEDEDDNSLELKLVVRLYCKHGITKTHKLLLLTPTNALSPCVQPSSSESLVIVGPRTLKDVLDHFPFTKGVKNHPQLLWLFDLNNVKLKTYQGNADARMGKGQLSTEISFSADEFESYQIHDPPSSIGFHIKEFNATVTLAEALSMSLIIRFTEPTSPIYIEFDSDTTDYEFLFIISTTNSTYENISISGQNNLKKRQHVVVDVDTEESRLVKRKPERVVDSPSFPDASRRESSLVRSSSIFKDQDHTPNPADKRTSIHHGTHHHLNDTLFLPGASQLSQPDIACISGKEYSKYEDFEAMMDAAPDSEVGMSTKVGIPIKRALGNMGDDCVDGCMVFPATQPSGTRSEQNKFFEPLFDD</sequence>
<feature type="region of interest" description="Disordered" evidence="1">
    <location>
        <begin position="350"/>
        <end position="396"/>
    </location>
</feature>
<dbReference type="GO" id="GO:0000076">
    <property type="term" value="P:DNA replication checkpoint signaling"/>
    <property type="evidence" value="ECO:0007669"/>
    <property type="project" value="TreeGrafter"/>
</dbReference>
<evidence type="ECO:0008006" key="4">
    <source>
        <dbReference type="Google" id="ProtNLM"/>
    </source>
</evidence>
<reference evidence="2" key="1">
    <citation type="submission" date="2021-10" db="EMBL/GenBank/DDBJ databases">
        <title>De novo Genome Assembly of Clathrus columnatus (Basidiomycota, Fungi) Using Illumina and Nanopore Sequence Data.</title>
        <authorList>
            <person name="Ogiso-Tanaka E."/>
            <person name="Itagaki H."/>
            <person name="Hosoya T."/>
            <person name="Hosaka K."/>
        </authorList>
    </citation>
    <scope>NUCLEOTIDE SEQUENCE</scope>
    <source>
        <strain evidence="2">MO-923</strain>
    </source>
</reference>
<dbReference type="GO" id="GO:0071479">
    <property type="term" value="P:cellular response to ionizing radiation"/>
    <property type="evidence" value="ECO:0007669"/>
    <property type="project" value="TreeGrafter"/>
</dbReference>
<feature type="compositionally biased region" description="Basic and acidic residues" evidence="1">
    <location>
        <begin position="379"/>
        <end position="392"/>
    </location>
</feature>